<dbReference type="InterPro" id="IPR011009">
    <property type="entry name" value="Kinase-like_dom_sf"/>
</dbReference>
<name>A0AAD9JTZ4_9ANNE</name>
<feature type="region of interest" description="Disordered" evidence="1">
    <location>
        <begin position="463"/>
        <end position="494"/>
    </location>
</feature>
<dbReference type="Pfam" id="PF00069">
    <property type="entry name" value="Pkinase"/>
    <property type="match status" value="1"/>
</dbReference>
<feature type="region of interest" description="Disordered" evidence="1">
    <location>
        <begin position="87"/>
        <end position="115"/>
    </location>
</feature>
<dbReference type="CDD" id="cd14016">
    <property type="entry name" value="STKc_CK1"/>
    <property type="match status" value="1"/>
</dbReference>
<dbReference type="SMART" id="SM00220">
    <property type="entry name" value="S_TKc"/>
    <property type="match status" value="1"/>
</dbReference>
<protein>
    <recommendedName>
        <fullName evidence="2">Protein kinase domain-containing protein</fullName>
    </recommendedName>
</protein>
<dbReference type="GO" id="GO:0004672">
    <property type="term" value="F:protein kinase activity"/>
    <property type="evidence" value="ECO:0007669"/>
    <property type="project" value="InterPro"/>
</dbReference>
<dbReference type="InterPro" id="IPR000719">
    <property type="entry name" value="Prot_kinase_dom"/>
</dbReference>
<dbReference type="PANTHER" id="PTHR11909">
    <property type="entry name" value="CASEIN KINASE-RELATED"/>
    <property type="match status" value="1"/>
</dbReference>
<dbReference type="Proteomes" id="UP001208570">
    <property type="component" value="Unassembled WGS sequence"/>
</dbReference>
<dbReference type="AlphaFoldDB" id="A0AAD9JTZ4"/>
<gene>
    <name evidence="3" type="ORF">LSH36_162g03098</name>
</gene>
<feature type="compositionally biased region" description="Low complexity" evidence="1">
    <location>
        <begin position="105"/>
        <end position="114"/>
    </location>
</feature>
<dbReference type="EMBL" id="JAODUP010000162">
    <property type="protein sequence ID" value="KAK2158871.1"/>
    <property type="molecule type" value="Genomic_DNA"/>
</dbReference>
<comment type="caution">
    <text evidence="3">The sequence shown here is derived from an EMBL/GenBank/DDBJ whole genome shotgun (WGS) entry which is preliminary data.</text>
</comment>
<feature type="domain" description="Protein kinase" evidence="2">
    <location>
        <begin position="172"/>
        <end position="494"/>
    </location>
</feature>
<reference evidence="3" key="1">
    <citation type="journal article" date="2023" name="Mol. Biol. Evol.">
        <title>Third-Generation Sequencing Reveals the Adaptive Role of the Epigenome in Three Deep-Sea Polychaetes.</title>
        <authorList>
            <person name="Perez M."/>
            <person name="Aroh O."/>
            <person name="Sun Y."/>
            <person name="Lan Y."/>
            <person name="Juniper S.K."/>
            <person name="Young C.R."/>
            <person name="Angers B."/>
            <person name="Qian P.Y."/>
        </authorList>
    </citation>
    <scope>NUCLEOTIDE SEQUENCE</scope>
    <source>
        <strain evidence="3">P08H-3</strain>
    </source>
</reference>
<dbReference type="InterPro" id="IPR050235">
    <property type="entry name" value="CK1_Ser-Thr_kinase"/>
</dbReference>
<evidence type="ECO:0000259" key="2">
    <source>
        <dbReference type="PROSITE" id="PS50011"/>
    </source>
</evidence>
<dbReference type="Gene3D" id="1.10.510.10">
    <property type="entry name" value="Transferase(Phosphotransferase) domain 1"/>
    <property type="match status" value="1"/>
</dbReference>
<evidence type="ECO:0000256" key="1">
    <source>
        <dbReference type="SAM" id="MobiDB-lite"/>
    </source>
</evidence>
<proteinExistence type="predicted"/>
<dbReference type="GO" id="GO:0005524">
    <property type="term" value="F:ATP binding"/>
    <property type="evidence" value="ECO:0007669"/>
    <property type="project" value="InterPro"/>
</dbReference>
<dbReference type="InterPro" id="IPR008266">
    <property type="entry name" value="Tyr_kinase_AS"/>
</dbReference>
<organism evidence="3 4">
    <name type="scientific">Paralvinella palmiformis</name>
    <dbReference type="NCBI Taxonomy" id="53620"/>
    <lineage>
        <taxon>Eukaryota</taxon>
        <taxon>Metazoa</taxon>
        <taxon>Spiralia</taxon>
        <taxon>Lophotrochozoa</taxon>
        <taxon>Annelida</taxon>
        <taxon>Polychaeta</taxon>
        <taxon>Sedentaria</taxon>
        <taxon>Canalipalpata</taxon>
        <taxon>Terebellida</taxon>
        <taxon>Terebelliformia</taxon>
        <taxon>Alvinellidae</taxon>
        <taxon>Paralvinella</taxon>
    </lineage>
</organism>
<evidence type="ECO:0000313" key="3">
    <source>
        <dbReference type="EMBL" id="KAK2158871.1"/>
    </source>
</evidence>
<dbReference type="SUPFAM" id="SSF56112">
    <property type="entry name" value="Protein kinase-like (PK-like)"/>
    <property type="match status" value="1"/>
</dbReference>
<dbReference type="PROSITE" id="PS00109">
    <property type="entry name" value="PROTEIN_KINASE_TYR"/>
    <property type="match status" value="1"/>
</dbReference>
<accession>A0AAD9JTZ4</accession>
<dbReference type="PROSITE" id="PS50011">
    <property type="entry name" value="PROTEIN_KINASE_DOM"/>
    <property type="match status" value="1"/>
</dbReference>
<sequence length="494" mass="55438">MPLWELAVEWLPTKAFAIRIIGGTSNESDAWPRRHAPNPVSCREFWSGYSISRPGDLRNGGLFRTVAFLRRYVDQCRKLPRDLKTANLKPQASTMCPESDDEQKSSSGCSNRSDCSIDEERKRTVESVPCDDANIVGYRLDPTADGACQALRLFSEKVQGGGVQVGDSDYKTKLTERFAGGSFGELYRGELLNYDNKKVAVKVEPQGGANCNFLLQEGAVYRNLEGGPGIPTVYWFGFHGSEYRALVMDLLGLTLEDLFYACKRQFSMKTLLLLADKMLAILHHVHSRSYVHRDISPSNFVFGRDENENNLFLIDFGHAKKFVSGSFVVPRRNSFALTKAVVGTPRFISLHAHLGHEEGPRDDLEALGYILVYLARGRLPWQGIKAHCMPEKLNRIAEIKMNTSPEELCKGLPQEFAIYINYVRGLKLHEDPDYDGIREMFRSLAAKLDMTYDDSFDWTEKNDEAANNAMSDPKAIPVAESNDGDSPKVTPVSR</sequence>
<evidence type="ECO:0000313" key="4">
    <source>
        <dbReference type="Proteomes" id="UP001208570"/>
    </source>
</evidence>
<keyword evidence="4" id="KW-1185">Reference proteome</keyword>